<organism evidence="1 2">
    <name type="scientific">Purpureocillium lilacinum</name>
    <name type="common">Paecilomyces lilacinus</name>
    <dbReference type="NCBI Taxonomy" id="33203"/>
    <lineage>
        <taxon>Eukaryota</taxon>
        <taxon>Fungi</taxon>
        <taxon>Dikarya</taxon>
        <taxon>Ascomycota</taxon>
        <taxon>Pezizomycotina</taxon>
        <taxon>Sordariomycetes</taxon>
        <taxon>Hypocreomycetidae</taxon>
        <taxon>Hypocreales</taxon>
        <taxon>Ophiocordycipitaceae</taxon>
        <taxon>Purpureocillium</taxon>
    </lineage>
</organism>
<protein>
    <submittedName>
        <fullName evidence="1">Uncharacterized protein</fullName>
    </submittedName>
</protein>
<keyword evidence="2" id="KW-1185">Reference proteome</keyword>
<comment type="caution">
    <text evidence="1">The sequence shown here is derived from an EMBL/GenBank/DDBJ whole genome shotgun (WGS) entry which is preliminary data.</text>
</comment>
<dbReference type="EMBL" id="JBGNUJ010000007">
    <property type="protein sequence ID" value="KAL3957228.1"/>
    <property type="molecule type" value="Genomic_DNA"/>
</dbReference>
<sequence length="508" mass="55473">MTEHSELGRHDVGVEDGAFPPLRKRKFGVLCIPTKRAIAIKCYAKGRPAPAHASLRFSEWLAAKIGESRPQWRFSPKALPPNHRAHRDIFAMQARAELIVAGEDGIGAEHFQDLQAVVRNQLPEFFQRADAQPVPQAVFYTSMDLDMNHRAEYNAAELLSSSLIVRRERPIARGRSSALEAAKEVLPKLLGVVDGREYLVQQCFVSAAAHRANNLDNVWEGIDGVRTTMEETTRDISRWAPLGTQAEVLKSGATPFFGRDGLGSLSQGSRQLQDDCENLQGQLDNLDEYMSAVNTPTSTLSVGGALEILERLAGLTNSQLEMKTTLDTIVPLHDKEYTTEKAIGHGAVAATAAIVLVAVAAPWAAAALGSTWTWWGASWLLGHSAVSVVTGVSAGATTVVCGTMSRINVTQRALIDQVCALQLVVRCARDQILAVLTLFLVHMEGFDPEDLEAKDSLKTAFCQALGLQPDLLSQPEYDKAAVITRWNVLSQATKEYLEKCRELAKALE</sequence>
<proteinExistence type="predicted"/>
<reference evidence="1" key="1">
    <citation type="submission" date="2024-12" db="EMBL/GenBank/DDBJ databases">
        <title>Comparative genomics and development of molecular markers within Purpureocillium lilacinum and among Purpureocillium species.</title>
        <authorList>
            <person name="Yeh Z.-Y."/>
            <person name="Ni N.-T."/>
            <person name="Lo P.-H."/>
            <person name="Mushyakhwo K."/>
            <person name="Lin C.-F."/>
            <person name="Nai Y.-S."/>
        </authorList>
    </citation>
    <scope>NUCLEOTIDE SEQUENCE</scope>
    <source>
        <strain evidence="1">NCHU-NPUST-175</strain>
    </source>
</reference>
<name>A0ACC4DMK8_PURLI</name>
<evidence type="ECO:0000313" key="1">
    <source>
        <dbReference type="EMBL" id="KAL3957228.1"/>
    </source>
</evidence>
<evidence type="ECO:0000313" key="2">
    <source>
        <dbReference type="Proteomes" id="UP001638806"/>
    </source>
</evidence>
<accession>A0ACC4DMK8</accession>
<gene>
    <name evidence="1" type="ORF">ACCO45_007806</name>
</gene>
<dbReference type="Proteomes" id="UP001638806">
    <property type="component" value="Unassembled WGS sequence"/>
</dbReference>